<gene>
    <name evidence="11 14" type="primary">hisS</name>
    <name evidence="14" type="ORF">IPJ38_20165</name>
</gene>
<dbReference type="GO" id="GO:0004821">
    <property type="term" value="F:histidine-tRNA ligase activity"/>
    <property type="evidence" value="ECO:0007669"/>
    <property type="project" value="UniProtKB-UniRule"/>
</dbReference>
<dbReference type="InterPro" id="IPR006195">
    <property type="entry name" value="aa-tRNA-synth_II"/>
</dbReference>
<comment type="caution">
    <text evidence="14">The sequence shown here is derived from an EMBL/GenBank/DDBJ whole genome shotgun (WGS) entry which is preliminary data.</text>
</comment>
<organism evidence="14 15">
    <name type="scientific">Candidatus Dechloromonas phosphorivorans</name>
    <dbReference type="NCBI Taxonomy" id="2899244"/>
    <lineage>
        <taxon>Bacteria</taxon>
        <taxon>Pseudomonadati</taxon>
        <taxon>Pseudomonadota</taxon>
        <taxon>Betaproteobacteria</taxon>
        <taxon>Rhodocyclales</taxon>
        <taxon>Azonexaceae</taxon>
        <taxon>Dechloromonas</taxon>
    </lineage>
</organism>
<dbReference type="PANTHER" id="PTHR43707">
    <property type="entry name" value="HISTIDYL-TRNA SYNTHETASE"/>
    <property type="match status" value="1"/>
</dbReference>
<evidence type="ECO:0000313" key="15">
    <source>
        <dbReference type="Proteomes" id="UP000739411"/>
    </source>
</evidence>
<dbReference type="SUPFAM" id="SSF55681">
    <property type="entry name" value="Class II aaRS and biotin synthetases"/>
    <property type="match status" value="1"/>
</dbReference>
<dbReference type="GO" id="GO:0005737">
    <property type="term" value="C:cytoplasm"/>
    <property type="evidence" value="ECO:0007669"/>
    <property type="project" value="UniProtKB-SubCell"/>
</dbReference>
<evidence type="ECO:0000256" key="4">
    <source>
        <dbReference type="ARBA" id="ARBA00022490"/>
    </source>
</evidence>
<keyword evidence="7 11" id="KW-0067">ATP-binding</keyword>
<dbReference type="PANTHER" id="PTHR43707:SF1">
    <property type="entry name" value="HISTIDINE--TRNA LIGASE, MITOCHONDRIAL-RELATED"/>
    <property type="match status" value="1"/>
</dbReference>
<dbReference type="Proteomes" id="UP000739411">
    <property type="component" value="Unassembled WGS sequence"/>
</dbReference>
<evidence type="ECO:0000256" key="6">
    <source>
        <dbReference type="ARBA" id="ARBA00022741"/>
    </source>
</evidence>
<dbReference type="NCBIfam" id="TIGR00442">
    <property type="entry name" value="hisS"/>
    <property type="match status" value="1"/>
</dbReference>
<dbReference type="InterPro" id="IPR036621">
    <property type="entry name" value="Anticodon-bd_dom_sf"/>
</dbReference>
<evidence type="ECO:0000256" key="1">
    <source>
        <dbReference type="ARBA" id="ARBA00004496"/>
    </source>
</evidence>
<evidence type="ECO:0000256" key="11">
    <source>
        <dbReference type="HAMAP-Rule" id="MF_00127"/>
    </source>
</evidence>
<proteinExistence type="inferred from homology"/>
<feature type="binding site" evidence="12">
    <location>
        <position position="114"/>
    </location>
    <ligand>
        <name>L-histidine</name>
        <dbReference type="ChEBI" id="CHEBI:57595"/>
    </ligand>
</feature>
<keyword evidence="6 11" id="KW-0547">Nucleotide-binding</keyword>
<dbReference type="GO" id="GO:0006427">
    <property type="term" value="P:histidyl-tRNA aminoacylation"/>
    <property type="evidence" value="ECO:0007669"/>
    <property type="project" value="UniProtKB-UniRule"/>
</dbReference>
<evidence type="ECO:0000313" key="14">
    <source>
        <dbReference type="EMBL" id="MBK7417068.1"/>
    </source>
</evidence>
<dbReference type="CDD" id="cd00773">
    <property type="entry name" value="HisRS-like_core"/>
    <property type="match status" value="1"/>
</dbReference>
<evidence type="ECO:0000256" key="9">
    <source>
        <dbReference type="ARBA" id="ARBA00023146"/>
    </source>
</evidence>
<feature type="domain" description="Aminoacyl-transfer RNA synthetases class-II family profile" evidence="13">
    <location>
        <begin position="1"/>
        <end position="326"/>
    </location>
</feature>
<dbReference type="Gene3D" id="3.30.930.10">
    <property type="entry name" value="Bira Bifunctional Protein, Domain 2"/>
    <property type="match status" value="1"/>
</dbReference>
<dbReference type="InterPro" id="IPR033656">
    <property type="entry name" value="HisRS_anticodon"/>
</dbReference>
<dbReference type="InterPro" id="IPR041715">
    <property type="entry name" value="HisRS-like_core"/>
</dbReference>
<evidence type="ECO:0000256" key="10">
    <source>
        <dbReference type="ARBA" id="ARBA00047639"/>
    </source>
</evidence>
<dbReference type="PROSITE" id="PS50862">
    <property type="entry name" value="AA_TRNA_LIGASE_II"/>
    <property type="match status" value="1"/>
</dbReference>
<keyword evidence="8 11" id="KW-0648">Protein biosynthesis</keyword>
<feature type="binding site" evidence="12">
    <location>
        <begin position="263"/>
        <end position="264"/>
    </location>
    <ligand>
        <name>L-histidine</name>
        <dbReference type="ChEBI" id="CHEBI:57595"/>
    </ligand>
</feature>
<dbReference type="InterPro" id="IPR004516">
    <property type="entry name" value="HisRS/HisZ"/>
</dbReference>
<comment type="subcellular location">
    <subcellularLocation>
        <location evidence="1 11">Cytoplasm</location>
    </subcellularLocation>
</comment>
<evidence type="ECO:0000256" key="7">
    <source>
        <dbReference type="ARBA" id="ARBA00022840"/>
    </source>
</evidence>
<evidence type="ECO:0000256" key="5">
    <source>
        <dbReference type="ARBA" id="ARBA00022598"/>
    </source>
</evidence>
<dbReference type="EC" id="6.1.1.21" evidence="11"/>
<dbReference type="PIRSF" id="PIRSF001549">
    <property type="entry name" value="His-tRNA_synth"/>
    <property type="match status" value="1"/>
</dbReference>
<feature type="binding site" evidence="12">
    <location>
        <position position="128"/>
    </location>
    <ligand>
        <name>L-histidine</name>
        <dbReference type="ChEBI" id="CHEBI:57595"/>
    </ligand>
</feature>
<dbReference type="FunFam" id="3.30.930.10:FF:000005">
    <property type="entry name" value="Histidine--tRNA ligase"/>
    <property type="match status" value="1"/>
</dbReference>
<dbReference type="Gene3D" id="3.40.50.800">
    <property type="entry name" value="Anticodon-binding domain"/>
    <property type="match status" value="1"/>
</dbReference>
<evidence type="ECO:0000256" key="12">
    <source>
        <dbReference type="PIRSR" id="PIRSR001549-1"/>
    </source>
</evidence>
<comment type="subunit">
    <text evidence="3 11">Homodimer.</text>
</comment>
<dbReference type="AlphaFoldDB" id="A0A935K085"/>
<dbReference type="Pfam" id="PF03129">
    <property type="entry name" value="HGTP_anticodon"/>
    <property type="match status" value="1"/>
</dbReference>
<evidence type="ECO:0000256" key="8">
    <source>
        <dbReference type="ARBA" id="ARBA00022917"/>
    </source>
</evidence>
<dbReference type="HAMAP" id="MF_00127">
    <property type="entry name" value="His_tRNA_synth"/>
    <property type="match status" value="1"/>
</dbReference>
<feature type="binding site" evidence="12">
    <location>
        <position position="259"/>
    </location>
    <ligand>
        <name>L-histidine</name>
        <dbReference type="ChEBI" id="CHEBI:57595"/>
    </ligand>
</feature>
<dbReference type="InterPro" id="IPR015807">
    <property type="entry name" value="His-tRNA-ligase"/>
</dbReference>
<dbReference type="InterPro" id="IPR045864">
    <property type="entry name" value="aa-tRNA-synth_II/BPL/LPL"/>
</dbReference>
<comment type="similarity">
    <text evidence="2 11">Belongs to the class-II aminoacyl-tRNA synthetase family.</text>
</comment>
<dbReference type="CDD" id="cd00859">
    <property type="entry name" value="HisRS_anticodon"/>
    <property type="match status" value="1"/>
</dbReference>
<feature type="binding site" evidence="12">
    <location>
        <position position="132"/>
    </location>
    <ligand>
        <name>L-histidine</name>
        <dbReference type="ChEBI" id="CHEBI:57595"/>
    </ligand>
</feature>
<name>A0A935K085_9RHOO</name>
<evidence type="ECO:0000256" key="3">
    <source>
        <dbReference type="ARBA" id="ARBA00011738"/>
    </source>
</evidence>
<protein>
    <recommendedName>
        <fullName evidence="11">Histidine--tRNA ligase</fullName>
        <ecNumber evidence="11">6.1.1.21</ecNumber>
    </recommendedName>
    <alternativeName>
        <fullName evidence="11">Histidyl-tRNA synthetase</fullName>
        <shortName evidence="11">HisRS</shortName>
    </alternativeName>
</protein>
<dbReference type="InterPro" id="IPR004154">
    <property type="entry name" value="Anticodon-bd"/>
</dbReference>
<evidence type="ECO:0000259" key="13">
    <source>
        <dbReference type="PROSITE" id="PS50862"/>
    </source>
</evidence>
<comment type="catalytic activity">
    <reaction evidence="10 11">
        <text>tRNA(His) + L-histidine + ATP = L-histidyl-tRNA(His) + AMP + diphosphate + H(+)</text>
        <dbReference type="Rhea" id="RHEA:17313"/>
        <dbReference type="Rhea" id="RHEA-COMP:9665"/>
        <dbReference type="Rhea" id="RHEA-COMP:9689"/>
        <dbReference type="ChEBI" id="CHEBI:15378"/>
        <dbReference type="ChEBI" id="CHEBI:30616"/>
        <dbReference type="ChEBI" id="CHEBI:33019"/>
        <dbReference type="ChEBI" id="CHEBI:57595"/>
        <dbReference type="ChEBI" id="CHEBI:78442"/>
        <dbReference type="ChEBI" id="CHEBI:78527"/>
        <dbReference type="ChEBI" id="CHEBI:456215"/>
        <dbReference type="EC" id="6.1.1.21"/>
    </reaction>
</comment>
<dbReference type="Pfam" id="PF13393">
    <property type="entry name" value="tRNA-synt_His"/>
    <property type="match status" value="1"/>
</dbReference>
<dbReference type="SUPFAM" id="SSF52954">
    <property type="entry name" value="Class II aaRS ABD-related"/>
    <property type="match status" value="1"/>
</dbReference>
<accession>A0A935K085</accession>
<keyword evidence="9 11" id="KW-0030">Aminoacyl-tRNA synthetase</keyword>
<keyword evidence="5 11" id="KW-0436">Ligase</keyword>
<keyword evidence="4 11" id="KW-0963">Cytoplasm</keyword>
<evidence type="ECO:0000256" key="2">
    <source>
        <dbReference type="ARBA" id="ARBA00008226"/>
    </source>
</evidence>
<reference evidence="14 15" key="1">
    <citation type="submission" date="2020-10" db="EMBL/GenBank/DDBJ databases">
        <title>Connecting structure to function with the recovery of over 1000 high-quality activated sludge metagenome-assembled genomes encoding full-length rRNA genes using long-read sequencing.</title>
        <authorList>
            <person name="Singleton C.M."/>
            <person name="Petriglieri F."/>
            <person name="Kristensen J.M."/>
            <person name="Kirkegaard R.H."/>
            <person name="Michaelsen T.Y."/>
            <person name="Andersen M.H."/>
            <person name="Karst S.M."/>
            <person name="Dueholm M.S."/>
            <person name="Nielsen P.H."/>
            <person name="Albertsen M."/>
        </authorList>
    </citation>
    <scope>NUCLEOTIDE SEQUENCE [LARGE SCALE GENOMIC DNA]</scope>
    <source>
        <strain evidence="14">EsbW_18-Q3-R4-48_BATAC.463</strain>
    </source>
</reference>
<dbReference type="EMBL" id="JADJMS010000047">
    <property type="protein sequence ID" value="MBK7417068.1"/>
    <property type="molecule type" value="Genomic_DNA"/>
</dbReference>
<feature type="binding site" evidence="12">
    <location>
        <begin position="84"/>
        <end position="86"/>
    </location>
    <ligand>
        <name>L-histidine</name>
        <dbReference type="ChEBI" id="CHEBI:57595"/>
    </ligand>
</feature>
<sequence length="429" mass="47339">MSQTLQAVRGMNDILPEEAAFWELFEDTIRSWLKSYGYRPIRMPIVEPTPLFKRAIGEVTDIVEKEMYSFIDGLNGEALTLRPEGTAGCVRAIIEHNLAARQTQRLYYIGQMFRHERPQKGRYRQFHQVGVESFGMSGPDIDAEMILMGARLWADLGLDGIELQLNSLGQPEERAQHRAALITYFEENAELLDEEAKRRLHTNPLRILDTKNPAMQAMCSAAPKLIDYLGAESLAHFEGVQRVLRDAGIPFKINPRLVRGLDYYNLTVFEWVTDKLGAQGTVCAGGRYDGLVEQLGGKPTPACGFAMGIERLIALIKDAGGEPTAPAPDVYLVHQGDIASRMAFQVAEGLRDQGIDVLQHCGGGSFKSQMKKADGSGATFAVIIGDDEASTGEVQLKSLREGGAEQRKLKVDALAEAIIGQLIDSDEEE</sequence>
<dbReference type="GO" id="GO:0005524">
    <property type="term" value="F:ATP binding"/>
    <property type="evidence" value="ECO:0007669"/>
    <property type="project" value="UniProtKB-UniRule"/>
</dbReference>